<proteinExistence type="predicted"/>
<evidence type="ECO:0000313" key="3">
    <source>
        <dbReference type="Proteomes" id="UP000256845"/>
    </source>
</evidence>
<dbReference type="Gene3D" id="3.40.50.150">
    <property type="entry name" value="Vaccinia Virus protein VP39"/>
    <property type="match status" value="1"/>
</dbReference>
<keyword evidence="3" id="KW-1185">Reference proteome</keyword>
<dbReference type="Proteomes" id="UP000256845">
    <property type="component" value="Unassembled WGS sequence"/>
</dbReference>
<evidence type="ECO:0000259" key="1">
    <source>
        <dbReference type="Pfam" id="PF13847"/>
    </source>
</evidence>
<sequence>MTGQEFDIPARMYDAHVLVHEGKLSEADRAYQAILQQVPDDPRVNVAYAVFLQKTNKSEQAVDYYLTAAKASPSPLILNALGELLCQLGRPEEAMQSHRAALSLITTPTDPAYGESHFLLAIAARDMPDHATAIQSFSVALAHPASSPKARSEVNRYLADFRPDRYIEPLERLAMQVIQTGEINPVPLRPNVQALLAAKPTLQTILNRVDFTADDFKLLAGEMLLLFFLRECPMTDPGLESQLISLRSALARHLLADPENFEAAQPVAIALAQQCLLTEYAYQEQTDDHALVDQIEHLIEEATSDALGPMTGLVCCLACFRPLFGHPLQDKILTLGKEAKGPLFAALMERHLEHPLAEAEIARNIPTFGTIQAGVSEQVRAQYEESPYPRWNLVGRGTAGNFSDLLHAQLPYHDLPAEAELLETPRMLLAGCGTGRQCVLAADALAQADITALDLSRRSLSYAIRKCHNAGLENIEFMQADILSLKDWDRRFDIIESTGVLHHLADPMAGWRILTDLLETGGFMKIGLYSRSARSAIRDARNQIKQKGYTATLDDIRAYRAEILALPENAPEREILKSSDFYTLSACRDLVFHVQEHQFTIAEIQSALQMLGLRFLGFQFPSRWQRQRFLDQNHDPALLRDLERWADFEEAYPNAFGSMYVFWCLKI</sequence>
<dbReference type="AlphaFoldDB" id="A0A3D9HR58"/>
<dbReference type="EMBL" id="QRDW01000002">
    <property type="protein sequence ID" value="RED51997.1"/>
    <property type="molecule type" value="Genomic_DNA"/>
</dbReference>
<dbReference type="SUPFAM" id="SSF53335">
    <property type="entry name" value="S-adenosyl-L-methionine-dependent methyltransferases"/>
    <property type="match status" value="1"/>
</dbReference>
<dbReference type="GO" id="GO:0032259">
    <property type="term" value="P:methylation"/>
    <property type="evidence" value="ECO:0007669"/>
    <property type="project" value="UniProtKB-KW"/>
</dbReference>
<dbReference type="Pfam" id="PF13847">
    <property type="entry name" value="Methyltransf_31"/>
    <property type="match status" value="1"/>
</dbReference>
<reference evidence="2 3" key="1">
    <citation type="submission" date="2018-07" db="EMBL/GenBank/DDBJ databases">
        <title>Genomic Encyclopedia of Type Strains, Phase III (KMG-III): the genomes of soil and plant-associated and newly described type strains.</title>
        <authorList>
            <person name="Whitman W."/>
        </authorList>
    </citation>
    <scope>NUCLEOTIDE SEQUENCE [LARGE SCALE GENOMIC DNA]</scope>
    <source>
        <strain evidence="2 3">CECT 8488</strain>
    </source>
</reference>
<comment type="caution">
    <text evidence="2">The sequence shown here is derived from an EMBL/GenBank/DDBJ whole genome shotgun (WGS) entry which is preliminary data.</text>
</comment>
<dbReference type="SUPFAM" id="SSF48452">
    <property type="entry name" value="TPR-like"/>
    <property type="match status" value="1"/>
</dbReference>
<dbReference type="InterPro" id="IPR029063">
    <property type="entry name" value="SAM-dependent_MTases_sf"/>
</dbReference>
<dbReference type="PANTHER" id="PTHR43861">
    <property type="entry name" value="TRANS-ACONITATE 2-METHYLTRANSFERASE-RELATED"/>
    <property type="match status" value="1"/>
</dbReference>
<keyword evidence="2" id="KW-0808">Transferase</keyword>
<gene>
    <name evidence="2" type="ORF">DFP90_10213</name>
</gene>
<organism evidence="2 3">
    <name type="scientific">Aestuariispira insulae</name>
    <dbReference type="NCBI Taxonomy" id="1461337"/>
    <lineage>
        <taxon>Bacteria</taxon>
        <taxon>Pseudomonadati</taxon>
        <taxon>Pseudomonadota</taxon>
        <taxon>Alphaproteobacteria</taxon>
        <taxon>Rhodospirillales</taxon>
        <taxon>Kiloniellaceae</taxon>
        <taxon>Aestuariispira</taxon>
    </lineage>
</organism>
<dbReference type="InterPro" id="IPR019734">
    <property type="entry name" value="TPR_rpt"/>
</dbReference>
<dbReference type="InterPro" id="IPR011990">
    <property type="entry name" value="TPR-like_helical_dom_sf"/>
</dbReference>
<dbReference type="InterPro" id="IPR025714">
    <property type="entry name" value="Methyltranfer_dom"/>
</dbReference>
<name>A0A3D9HR58_9PROT</name>
<dbReference type="Gene3D" id="1.25.40.10">
    <property type="entry name" value="Tetratricopeptide repeat domain"/>
    <property type="match status" value="1"/>
</dbReference>
<accession>A0A3D9HR58</accession>
<dbReference type="RefSeq" id="WP_181905218.1">
    <property type="nucleotide sequence ID" value="NZ_QRDW01000002.1"/>
</dbReference>
<dbReference type="GO" id="GO:0008168">
    <property type="term" value="F:methyltransferase activity"/>
    <property type="evidence" value="ECO:0007669"/>
    <property type="project" value="UniProtKB-KW"/>
</dbReference>
<dbReference type="SMART" id="SM00028">
    <property type="entry name" value="TPR"/>
    <property type="match status" value="3"/>
</dbReference>
<feature type="domain" description="Methyltransferase" evidence="1">
    <location>
        <begin position="430"/>
        <end position="530"/>
    </location>
</feature>
<dbReference type="CDD" id="cd02440">
    <property type="entry name" value="AdoMet_MTases"/>
    <property type="match status" value="1"/>
</dbReference>
<dbReference type="PANTHER" id="PTHR43861:SF1">
    <property type="entry name" value="TRANS-ACONITATE 2-METHYLTRANSFERASE"/>
    <property type="match status" value="1"/>
</dbReference>
<protein>
    <submittedName>
        <fullName evidence="2">Methyltransferase family protein</fullName>
    </submittedName>
</protein>
<keyword evidence="2" id="KW-0489">Methyltransferase</keyword>
<evidence type="ECO:0000313" key="2">
    <source>
        <dbReference type="EMBL" id="RED51997.1"/>
    </source>
</evidence>
<dbReference type="Pfam" id="PF13176">
    <property type="entry name" value="TPR_7"/>
    <property type="match status" value="1"/>
</dbReference>